<dbReference type="InterPro" id="IPR002083">
    <property type="entry name" value="MATH/TRAF_dom"/>
</dbReference>
<feature type="compositionally biased region" description="Low complexity" evidence="5">
    <location>
        <begin position="320"/>
        <end position="336"/>
    </location>
</feature>
<feature type="domain" description="MATH" evidence="7">
    <location>
        <begin position="217"/>
        <end position="439"/>
    </location>
</feature>
<dbReference type="Gene3D" id="3.90.70.10">
    <property type="entry name" value="Cysteine proteinases"/>
    <property type="match status" value="1"/>
</dbReference>
<dbReference type="GO" id="GO:0008270">
    <property type="term" value="F:zinc ion binding"/>
    <property type="evidence" value="ECO:0007669"/>
    <property type="project" value="UniProtKB-KW"/>
</dbReference>
<organism evidence="8 9">
    <name type="scientific">Rhinocladiella mackenziei CBS 650.93</name>
    <dbReference type="NCBI Taxonomy" id="1442369"/>
    <lineage>
        <taxon>Eukaryota</taxon>
        <taxon>Fungi</taxon>
        <taxon>Dikarya</taxon>
        <taxon>Ascomycota</taxon>
        <taxon>Pezizomycotina</taxon>
        <taxon>Eurotiomycetes</taxon>
        <taxon>Chaetothyriomycetidae</taxon>
        <taxon>Chaetothyriales</taxon>
        <taxon>Herpotrichiellaceae</taxon>
        <taxon>Rhinocladiella</taxon>
    </lineage>
</organism>
<dbReference type="SUPFAM" id="SSF57850">
    <property type="entry name" value="RING/U-box"/>
    <property type="match status" value="1"/>
</dbReference>
<dbReference type="HOGENOM" id="CLU_002789_0_0_1"/>
<feature type="region of interest" description="Disordered" evidence="5">
    <location>
        <begin position="1066"/>
        <end position="1095"/>
    </location>
</feature>
<dbReference type="CDD" id="cd02257">
    <property type="entry name" value="Peptidase_C19"/>
    <property type="match status" value="1"/>
</dbReference>
<evidence type="ECO:0000313" key="9">
    <source>
        <dbReference type="Proteomes" id="UP000053617"/>
    </source>
</evidence>
<evidence type="ECO:0000256" key="2">
    <source>
        <dbReference type="ARBA" id="ARBA00022490"/>
    </source>
</evidence>
<dbReference type="InterPro" id="IPR001394">
    <property type="entry name" value="Peptidase_C19_UCH"/>
</dbReference>
<dbReference type="Gene3D" id="3.30.40.10">
    <property type="entry name" value="Zinc/RING finger domain, C3HC4 (zinc finger)"/>
    <property type="match status" value="1"/>
</dbReference>
<feature type="region of interest" description="Disordered" evidence="5">
    <location>
        <begin position="1013"/>
        <end position="1040"/>
    </location>
</feature>
<dbReference type="SMART" id="SM00698">
    <property type="entry name" value="MORN"/>
    <property type="match status" value="3"/>
</dbReference>
<evidence type="ECO:0000256" key="4">
    <source>
        <dbReference type="PROSITE-ProRule" id="PRU00175"/>
    </source>
</evidence>
<name>A0A0D2JEF1_9EURO</name>
<evidence type="ECO:0000259" key="6">
    <source>
        <dbReference type="PROSITE" id="PS50089"/>
    </source>
</evidence>
<reference evidence="8 9" key="1">
    <citation type="submission" date="2015-01" db="EMBL/GenBank/DDBJ databases">
        <title>The Genome Sequence of Rhinocladiella mackenzie CBS 650.93.</title>
        <authorList>
            <consortium name="The Broad Institute Genomics Platform"/>
            <person name="Cuomo C."/>
            <person name="de Hoog S."/>
            <person name="Gorbushina A."/>
            <person name="Stielow B."/>
            <person name="Teixiera M."/>
            <person name="Abouelleil A."/>
            <person name="Chapman S.B."/>
            <person name="Priest M."/>
            <person name="Young S.K."/>
            <person name="Wortman J."/>
            <person name="Nusbaum C."/>
            <person name="Birren B."/>
        </authorList>
    </citation>
    <scope>NUCLEOTIDE SEQUENCE [LARGE SCALE GENOMIC DNA]</scope>
    <source>
        <strain evidence="8 9">CBS 650.93</strain>
    </source>
</reference>
<dbReference type="InterPro" id="IPR013083">
    <property type="entry name" value="Znf_RING/FYVE/PHD"/>
</dbReference>
<accession>A0A0D2JEF1</accession>
<evidence type="ECO:0000256" key="5">
    <source>
        <dbReference type="SAM" id="MobiDB-lite"/>
    </source>
</evidence>
<feature type="compositionally biased region" description="Pro residues" evidence="5">
    <location>
        <begin position="77"/>
        <end position="87"/>
    </location>
</feature>
<evidence type="ECO:0000256" key="3">
    <source>
        <dbReference type="ARBA" id="ARBA00022737"/>
    </source>
</evidence>
<dbReference type="GO" id="GO:0004843">
    <property type="term" value="F:cysteine-type deubiquitinase activity"/>
    <property type="evidence" value="ECO:0007669"/>
    <property type="project" value="InterPro"/>
</dbReference>
<dbReference type="InterPro" id="IPR008974">
    <property type="entry name" value="TRAF-like"/>
</dbReference>
<feature type="region of interest" description="Disordered" evidence="5">
    <location>
        <begin position="912"/>
        <end position="961"/>
    </location>
</feature>
<feature type="compositionally biased region" description="Polar residues" evidence="5">
    <location>
        <begin position="925"/>
        <end position="945"/>
    </location>
</feature>
<dbReference type="GO" id="GO:0005737">
    <property type="term" value="C:cytoplasm"/>
    <property type="evidence" value="ECO:0007669"/>
    <property type="project" value="UniProtKB-SubCell"/>
</dbReference>
<keyword evidence="9" id="KW-1185">Reference proteome</keyword>
<dbReference type="Proteomes" id="UP000053617">
    <property type="component" value="Unassembled WGS sequence"/>
</dbReference>
<dbReference type="VEuPathDB" id="FungiDB:Z518_02183"/>
<dbReference type="PROSITE" id="PS50144">
    <property type="entry name" value="MATH"/>
    <property type="match status" value="1"/>
</dbReference>
<keyword evidence="4" id="KW-0862">Zinc</keyword>
<feature type="compositionally biased region" description="Basic and acidic residues" evidence="5">
    <location>
        <begin position="89"/>
        <end position="103"/>
    </location>
</feature>
<evidence type="ECO:0000256" key="1">
    <source>
        <dbReference type="ARBA" id="ARBA00004496"/>
    </source>
</evidence>
<feature type="domain" description="RING-type" evidence="6">
    <location>
        <begin position="1333"/>
        <end position="1368"/>
    </location>
</feature>
<evidence type="ECO:0000259" key="7">
    <source>
        <dbReference type="PROSITE" id="PS50144"/>
    </source>
</evidence>
<dbReference type="PROSITE" id="PS50089">
    <property type="entry name" value="ZF_RING_2"/>
    <property type="match status" value="1"/>
</dbReference>
<dbReference type="Gene3D" id="2.60.210.10">
    <property type="entry name" value="Apoptosis, Tumor Necrosis Factor Receptor Associated Protein 2, Chain A"/>
    <property type="match status" value="2"/>
</dbReference>
<dbReference type="InterPro" id="IPR001841">
    <property type="entry name" value="Znf_RING"/>
</dbReference>
<comment type="subcellular location">
    <subcellularLocation>
        <location evidence="1">Cytoplasm</location>
    </subcellularLocation>
</comment>
<protein>
    <recommendedName>
        <fullName evidence="10">MATH and UCH domain protein</fullName>
    </recommendedName>
</protein>
<dbReference type="RefSeq" id="XP_013274666.1">
    <property type="nucleotide sequence ID" value="XM_013419212.1"/>
</dbReference>
<dbReference type="SUPFAM" id="SSF82185">
    <property type="entry name" value="Histone H3 K4-specific methyltransferase SET7/9 N-terminal domain"/>
    <property type="match status" value="1"/>
</dbReference>
<feature type="compositionally biased region" description="Polar residues" evidence="5">
    <location>
        <begin position="127"/>
        <end position="144"/>
    </location>
</feature>
<keyword evidence="2" id="KW-0963">Cytoplasm</keyword>
<dbReference type="InterPro" id="IPR003409">
    <property type="entry name" value="MORN"/>
</dbReference>
<dbReference type="GO" id="GO:0016579">
    <property type="term" value="P:protein deubiquitination"/>
    <property type="evidence" value="ECO:0007669"/>
    <property type="project" value="InterPro"/>
</dbReference>
<keyword evidence="4" id="KW-0863">Zinc-finger</keyword>
<dbReference type="Pfam" id="PF00443">
    <property type="entry name" value="UCH"/>
    <property type="match status" value="1"/>
</dbReference>
<evidence type="ECO:0008006" key="10">
    <source>
        <dbReference type="Google" id="ProtNLM"/>
    </source>
</evidence>
<feature type="compositionally biased region" description="Polar residues" evidence="5">
    <location>
        <begin position="1067"/>
        <end position="1076"/>
    </location>
</feature>
<dbReference type="PANTHER" id="PTHR43215">
    <property type="entry name" value="RADIAL SPOKE HEAD 1 HOMOLOG"/>
    <property type="match status" value="1"/>
</dbReference>
<dbReference type="STRING" id="1442369.A0A0D2JEF1"/>
<feature type="compositionally biased region" description="Low complexity" evidence="5">
    <location>
        <begin position="1077"/>
        <end position="1093"/>
    </location>
</feature>
<keyword evidence="3" id="KW-0677">Repeat</keyword>
<proteinExistence type="predicted"/>
<dbReference type="Gene3D" id="2.20.110.10">
    <property type="entry name" value="Histone H3 K4-specific methyltransferase SET7/9 N-terminal domain"/>
    <property type="match status" value="2"/>
</dbReference>
<feature type="compositionally biased region" description="Polar residues" evidence="5">
    <location>
        <begin position="27"/>
        <end position="43"/>
    </location>
</feature>
<dbReference type="OrthoDB" id="294378at2759"/>
<dbReference type="InterPro" id="IPR038765">
    <property type="entry name" value="Papain-like_cys_pep_sf"/>
</dbReference>
<dbReference type="SUPFAM" id="SSF54001">
    <property type="entry name" value="Cysteine proteinases"/>
    <property type="match status" value="1"/>
</dbReference>
<dbReference type="GeneID" id="25290254"/>
<feature type="region of interest" description="Disordered" evidence="5">
    <location>
        <begin position="1"/>
        <end position="155"/>
    </location>
</feature>
<sequence length="1380" mass="154315">MSSSQNSPVLVQHASPPHTLSPEVTVVSISTFSPEPQNQSSPLQEPPAEPVLTSAPQVGIELPPPTPEMPDTEMADVPPPNPGPPAELNPEHQQEQEPEHMNTSEEEPQSQAPDVVETEVLSLEGEATTQLSTVPSETPSQETQIPPPPPPVVEERRHDVPEWVTWEDDHSNPTEDEMTEIRLRESRGTELSATDVPSVEKRIYHDVDDPDQRPVKKLRLSWVIKGVRGTKDKPNHARVMVSPPALVDGNYWQIKFYPRGNKCMSLSAYIKCSRRSPKSEIDIPGTFSFFQGSPEADLGDGAVPVQKIEIEPGPKENEHTTSALSTTSSDSQKQDSNPNTEESKPDSSQADESESRDAGAAKNHAEEDWRVSAQLGMVIYNPLEPRTCTYMSSEHQFAKSNDDWGWTNFVGPWRDIHLRQHCQRTPLLQNDTIAIDAYIRIFDDPSQALWWHSSDTESQWDSKTLAGYFPMGTPPLYHSPGVAGVTAWLLLAPFRQVLQNADAGGWRRDSQIRPRPIICHLQMILFLMRSLRRDRETYVDVYSALQALEELGENYTDVKTFWEVLRRTVELELADDESSLKSLSAIFDTPEGPISVPPLPVEGVSDVQQGLEQVLRTENFKGRLPNFLPLSLARQKFDKTSRDWKLLHDRVVLNEELDVSKFCREGEPGRYTLYGFMVHVGERKSGKFYSVLRPGGPNTKWLAFEDGDGNKVFSYTRKRIQDFEGLEGQALKDFTSTRQTAYLAMYVKTDRLQEYLPGELEPYKLPKWLVPYLESQFQEGDDIFAEDGASDESEEVNVEIYSEEGLIGRQGLLDMFNIKQQSQHKGKFHIMRTSKTSTYQDLRNQLAQRLAIGDPEKIRLFLMSYIGMGHYMSAQMKSVCLKDAVGSGRPTGQPLCLWMSTLKNQEELELFGDPDSPVAQVPVDSLQSPQPESASTENSGSSVEQQVAAPDTEQSSVQAAVATGGAQIGSEIGEPSAEEEVIENPDTPMQLEVPPPTAEESLTANVPHGHLINAAAHGDSTPMENATENDGPQEVPNPEETRLSAAEQTITAAANQGDSEAMDFVMSSGTESSENDTSQSAESSESAPASATQRQGPVDNVYGFIQIFEVDKQNFSVHDTFFARCDDKVRDFIRRRMGYDADKELNIWRRESVVDGSAIGPDDTFRDPKFVNGVDLIVSEPIPEARIKELDREGKFSNPFELSKFLRKVDRRHPIESKTTTDPIELADFGTDYYRGHLVNGRFHGENSLWISSNGNTYEGPLVCNQKCGKGGKMTYQNGDTYEGEWDDDERHGQGTFVEHRTGNKYVGGFEYGKRWGMGTTYWKVADEQADLCQICYSAEKDALFFDCGHVCSCVECARQCESCPICRRSIKQVVRMFKA</sequence>
<dbReference type="Pfam" id="PF13920">
    <property type="entry name" value="zf-C3HC4_3"/>
    <property type="match status" value="1"/>
</dbReference>
<evidence type="ECO:0000313" key="8">
    <source>
        <dbReference type="EMBL" id="KIX07530.1"/>
    </source>
</evidence>
<dbReference type="SUPFAM" id="SSF49599">
    <property type="entry name" value="TRAF domain-like"/>
    <property type="match status" value="2"/>
</dbReference>
<keyword evidence="4" id="KW-0479">Metal-binding</keyword>
<feature type="compositionally biased region" description="Basic and acidic residues" evidence="5">
    <location>
        <begin position="353"/>
        <end position="367"/>
    </location>
</feature>
<feature type="region of interest" description="Disordered" evidence="5">
    <location>
        <begin position="311"/>
        <end position="367"/>
    </location>
</feature>
<dbReference type="EMBL" id="KN847476">
    <property type="protein sequence ID" value="KIX07530.1"/>
    <property type="molecule type" value="Genomic_DNA"/>
</dbReference>
<gene>
    <name evidence="8" type="ORF">Z518_02183</name>
</gene>
<dbReference type="PANTHER" id="PTHR43215:SF14">
    <property type="entry name" value="RADIAL SPOKE HEAD 1 HOMOLOG"/>
    <property type="match status" value="1"/>
</dbReference>